<accession>A0ABN7XQI3</accession>
<keyword evidence="2" id="KW-1185">Reference proteome</keyword>
<dbReference type="InterPro" id="IPR011990">
    <property type="entry name" value="TPR-like_helical_dom_sf"/>
</dbReference>
<sequence length="101" mass="12077">KRVKTIANLSLFFGQDHIIKAKNALVFPMTEKQVLESNRYNLYLLKFRTEQYRKLSKHNEAQDDLNQLLGIYLNNPYLLKFYTKQYRKLGKHNEALDDLNQ</sequence>
<dbReference type="Gene3D" id="1.25.40.10">
    <property type="entry name" value="Tetratricopeptide repeat domain"/>
    <property type="match status" value="1"/>
</dbReference>
<gene>
    <name evidence="1" type="ORF">GMARGA_LOCUS45837</name>
</gene>
<evidence type="ECO:0000313" key="1">
    <source>
        <dbReference type="EMBL" id="CAG8857016.1"/>
    </source>
</evidence>
<dbReference type="Proteomes" id="UP000789901">
    <property type="component" value="Unassembled WGS sequence"/>
</dbReference>
<protein>
    <submittedName>
        <fullName evidence="1">7794_t:CDS:1</fullName>
    </submittedName>
</protein>
<comment type="caution">
    <text evidence="1">The sequence shown here is derived from an EMBL/GenBank/DDBJ whole genome shotgun (WGS) entry which is preliminary data.</text>
</comment>
<proteinExistence type="predicted"/>
<feature type="non-terminal residue" evidence="1">
    <location>
        <position position="1"/>
    </location>
</feature>
<dbReference type="SUPFAM" id="SSF48452">
    <property type="entry name" value="TPR-like"/>
    <property type="match status" value="1"/>
</dbReference>
<feature type="non-terminal residue" evidence="1">
    <location>
        <position position="101"/>
    </location>
</feature>
<organism evidence="1 2">
    <name type="scientific">Gigaspora margarita</name>
    <dbReference type="NCBI Taxonomy" id="4874"/>
    <lineage>
        <taxon>Eukaryota</taxon>
        <taxon>Fungi</taxon>
        <taxon>Fungi incertae sedis</taxon>
        <taxon>Mucoromycota</taxon>
        <taxon>Glomeromycotina</taxon>
        <taxon>Glomeromycetes</taxon>
        <taxon>Diversisporales</taxon>
        <taxon>Gigasporaceae</taxon>
        <taxon>Gigaspora</taxon>
    </lineage>
</organism>
<evidence type="ECO:0000313" key="2">
    <source>
        <dbReference type="Proteomes" id="UP000789901"/>
    </source>
</evidence>
<dbReference type="EMBL" id="CAJVQB010166366">
    <property type="protein sequence ID" value="CAG8857016.1"/>
    <property type="molecule type" value="Genomic_DNA"/>
</dbReference>
<reference evidence="1 2" key="1">
    <citation type="submission" date="2021-06" db="EMBL/GenBank/DDBJ databases">
        <authorList>
            <person name="Kallberg Y."/>
            <person name="Tangrot J."/>
            <person name="Rosling A."/>
        </authorList>
    </citation>
    <scope>NUCLEOTIDE SEQUENCE [LARGE SCALE GENOMIC DNA]</scope>
    <source>
        <strain evidence="1 2">120-4 pot B 10/14</strain>
    </source>
</reference>
<name>A0ABN7XQI3_GIGMA</name>